<sequence>MSKIIAVIIILIALVFTGAGKVNAQNISGESAWLKADQAQEYFDFRVENLRNFLQKYNSPLAPYAEEFVIYADKNDLDYRLVPAITGVESTFGKRIPVKSYNAYGWANGEYKFTSWENSIEHVSGVLKDSYIDRGAVSIYQIAKRYAPPSTTWGGKVSFFVSKIDTLPLDFDIVI</sequence>
<dbReference type="AlphaFoldDB" id="A0A0G0UN21"/>
<protein>
    <submittedName>
        <fullName evidence="1">Uncharacterized protein</fullName>
    </submittedName>
</protein>
<evidence type="ECO:0000313" key="1">
    <source>
        <dbReference type="EMBL" id="KKR90139.1"/>
    </source>
</evidence>
<dbReference type="EMBL" id="LCAL01000018">
    <property type="protein sequence ID" value="KKR90139.1"/>
    <property type="molecule type" value="Genomic_DNA"/>
</dbReference>
<evidence type="ECO:0000313" key="2">
    <source>
        <dbReference type="Proteomes" id="UP000034275"/>
    </source>
</evidence>
<reference evidence="1 2" key="1">
    <citation type="journal article" date="2015" name="Nature">
        <title>rRNA introns, odd ribosomes, and small enigmatic genomes across a large radiation of phyla.</title>
        <authorList>
            <person name="Brown C.T."/>
            <person name="Hug L.A."/>
            <person name="Thomas B.C."/>
            <person name="Sharon I."/>
            <person name="Castelle C.J."/>
            <person name="Singh A."/>
            <person name="Wilkins M.J."/>
            <person name="Williams K.H."/>
            <person name="Banfield J.F."/>
        </authorList>
    </citation>
    <scope>NUCLEOTIDE SEQUENCE [LARGE SCALE GENOMIC DNA]</scope>
</reference>
<dbReference type="Proteomes" id="UP000034275">
    <property type="component" value="Unassembled WGS sequence"/>
</dbReference>
<organism evidence="1 2">
    <name type="scientific">Candidatus Woesebacteria bacterium GW2011_GWD1_41_12</name>
    <dbReference type="NCBI Taxonomy" id="1618593"/>
    <lineage>
        <taxon>Bacteria</taxon>
        <taxon>Candidatus Woeseibacteriota</taxon>
    </lineage>
</organism>
<accession>A0A0G0UN21</accession>
<name>A0A0G0UN21_9BACT</name>
<comment type="caution">
    <text evidence="1">The sequence shown here is derived from an EMBL/GenBank/DDBJ whole genome shotgun (WGS) entry which is preliminary data.</text>
</comment>
<proteinExistence type="predicted"/>
<gene>
    <name evidence="1" type="ORF">UU39_C0018G0012</name>
</gene>